<name>A0A0G4PWY3_PENC3</name>
<gene>
    <name evidence="1" type="ORF">PCAMFM013_S056g000046</name>
</gene>
<keyword evidence="2" id="KW-1185">Reference proteome</keyword>
<dbReference type="STRING" id="1429867.A0A0G4PWY3"/>
<organism evidence="1 2">
    <name type="scientific">Penicillium camemberti (strain FM 013)</name>
    <dbReference type="NCBI Taxonomy" id="1429867"/>
    <lineage>
        <taxon>Eukaryota</taxon>
        <taxon>Fungi</taxon>
        <taxon>Dikarya</taxon>
        <taxon>Ascomycota</taxon>
        <taxon>Pezizomycotina</taxon>
        <taxon>Eurotiomycetes</taxon>
        <taxon>Eurotiomycetidae</taxon>
        <taxon>Eurotiales</taxon>
        <taxon>Aspergillaceae</taxon>
        <taxon>Penicillium</taxon>
    </lineage>
</organism>
<proteinExistence type="predicted"/>
<dbReference type="EMBL" id="HG793189">
    <property type="protein sequence ID" value="CRL30673.1"/>
    <property type="molecule type" value="Genomic_DNA"/>
</dbReference>
<evidence type="ECO:0000313" key="2">
    <source>
        <dbReference type="Proteomes" id="UP000053732"/>
    </source>
</evidence>
<accession>A0A0G4PWY3</accession>
<dbReference type="AlphaFoldDB" id="A0A0G4PWY3"/>
<evidence type="ECO:0000313" key="1">
    <source>
        <dbReference type="EMBL" id="CRL30673.1"/>
    </source>
</evidence>
<dbReference type="Proteomes" id="UP000053732">
    <property type="component" value="Unassembled WGS sequence"/>
</dbReference>
<protein>
    <submittedName>
        <fullName evidence="1">Str. FM013</fullName>
    </submittedName>
</protein>
<reference evidence="1 2" key="1">
    <citation type="journal article" date="2014" name="Nat. Commun.">
        <title>Multiple recent horizontal transfers of a large genomic region in cheese making fungi.</title>
        <authorList>
            <person name="Cheeseman K."/>
            <person name="Ropars J."/>
            <person name="Renault P."/>
            <person name="Dupont J."/>
            <person name="Gouzy J."/>
            <person name="Branca A."/>
            <person name="Abraham A.L."/>
            <person name="Ceppi M."/>
            <person name="Conseiller E."/>
            <person name="Debuchy R."/>
            <person name="Malagnac F."/>
            <person name="Goarin A."/>
            <person name="Silar P."/>
            <person name="Lacoste S."/>
            <person name="Sallet E."/>
            <person name="Bensimon A."/>
            <person name="Giraud T."/>
            <person name="Brygoo Y."/>
        </authorList>
    </citation>
    <scope>NUCLEOTIDE SEQUENCE [LARGE SCALE GENOMIC DNA]</scope>
    <source>
        <strain evidence="2">FM 013</strain>
    </source>
</reference>
<sequence>MATGMVCSMEYVKHYVGISKRISRPKLMVGITESMRRAGFGIWLDREVHGFLYGDRPNPFNDVYGFLEYSEVGTWGDAFEPEYEQPRMDLILLHIGDLFSSYS</sequence>